<comment type="subcellular location">
    <subcellularLocation>
        <location evidence="2">Chromosome</location>
    </subcellularLocation>
    <subcellularLocation>
        <location evidence="1">Nucleus</location>
    </subcellularLocation>
</comment>
<sequence>RRLARRGGVKRISAGIYDDVRAALKDRLTNILRDCITYVEHRHAKTVTVYDVLHALQRIGRPVWGF</sequence>
<evidence type="ECO:0000313" key="9">
    <source>
        <dbReference type="EMBL" id="KAF3767753.1"/>
    </source>
</evidence>
<evidence type="ECO:0000256" key="6">
    <source>
        <dbReference type="ARBA" id="ARBA00023242"/>
    </source>
</evidence>
<accession>A0A9P4Y732</accession>
<dbReference type="Gene3D" id="1.10.20.10">
    <property type="entry name" value="Histone, subunit A"/>
    <property type="match status" value="1"/>
</dbReference>
<evidence type="ECO:0000256" key="1">
    <source>
        <dbReference type="ARBA" id="ARBA00004123"/>
    </source>
</evidence>
<dbReference type="Proteomes" id="UP000803844">
    <property type="component" value="Unassembled WGS sequence"/>
</dbReference>
<reference evidence="9" key="1">
    <citation type="journal article" date="2020" name="Phytopathology">
        <title>Genome sequence of the chestnut blight fungus Cryphonectria parasitica EP155: A fundamental resource for an archetypical invasive plant pathogen.</title>
        <authorList>
            <person name="Crouch J.A."/>
            <person name="Dawe A."/>
            <person name="Aerts A."/>
            <person name="Barry K."/>
            <person name="Churchill A.C.L."/>
            <person name="Grimwood J."/>
            <person name="Hillman B."/>
            <person name="Milgroom M.G."/>
            <person name="Pangilinan J."/>
            <person name="Smith M."/>
            <person name="Salamov A."/>
            <person name="Schmutz J."/>
            <person name="Yadav J."/>
            <person name="Grigoriev I.V."/>
            <person name="Nuss D."/>
        </authorList>
    </citation>
    <scope>NUCLEOTIDE SEQUENCE</scope>
    <source>
        <strain evidence="9">EP155</strain>
    </source>
</reference>
<evidence type="ECO:0000256" key="7">
    <source>
        <dbReference type="ARBA" id="ARBA00023269"/>
    </source>
</evidence>
<keyword evidence="6 8" id="KW-0539">Nucleus</keyword>
<comment type="subunit">
    <text evidence="8">The nucleosome is a histone octamer containing two molecules each of H2A, H2B, H3 and H4 assembled in one H3-H4 heterotetramer and two H2A-H2B heterodimers. The octamer wraps approximately 147 bp of DNA.</text>
</comment>
<dbReference type="InterPro" id="IPR001951">
    <property type="entry name" value="Histone_H4"/>
</dbReference>
<dbReference type="GO" id="GO:0030527">
    <property type="term" value="F:structural constituent of chromatin"/>
    <property type="evidence" value="ECO:0007669"/>
    <property type="project" value="InterPro"/>
</dbReference>
<feature type="non-terminal residue" evidence="9">
    <location>
        <position position="1"/>
    </location>
</feature>
<dbReference type="RefSeq" id="XP_040778714.1">
    <property type="nucleotide sequence ID" value="XM_040915459.1"/>
</dbReference>
<dbReference type="PRINTS" id="PR00623">
    <property type="entry name" value="HISTONEH4"/>
</dbReference>
<keyword evidence="10" id="KW-1185">Reference proteome</keyword>
<dbReference type="CDD" id="cd22912">
    <property type="entry name" value="HFD_H4"/>
    <property type="match status" value="1"/>
</dbReference>
<dbReference type="GeneID" id="63832588"/>
<dbReference type="AlphaFoldDB" id="A0A9P4Y732"/>
<comment type="caution">
    <text evidence="9">The sequence shown here is derived from an EMBL/GenBank/DDBJ whole genome shotgun (WGS) entry which is preliminary data.</text>
</comment>
<dbReference type="OrthoDB" id="3919494at2759"/>
<dbReference type="SMART" id="SM00417">
    <property type="entry name" value="H4"/>
    <property type="match status" value="1"/>
</dbReference>
<dbReference type="InterPro" id="IPR009072">
    <property type="entry name" value="Histone-fold"/>
</dbReference>
<dbReference type="GO" id="GO:0005634">
    <property type="term" value="C:nucleus"/>
    <property type="evidence" value="ECO:0007669"/>
    <property type="project" value="UniProtKB-SubCell"/>
</dbReference>
<evidence type="ECO:0000256" key="2">
    <source>
        <dbReference type="ARBA" id="ARBA00004286"/>
    </source>
</evidence>
<keyword evidence="5 8" id="KW-0238">DNA-binding</keyword>
<protein>
    <recommendedName>
        <fullName evidence="8">Histone H4</fullName>
    </recommendedName>
</protein>
<comment type="similarity">
    <text evidence="3 8">Belongs to the histone H4 family.</text>
</comment>
<organism evidence="9 10">
    <name type="scientific">Cryphonectria parasitica (strain ATCC 38755 / EP155)</name>
    <dbReference type="NCBI Taxonomy" id="660469"/>
    <lineage>
        <taxon>Eukaryota</taxon>
        <taxon>Fungi</taxon>
        <taxon>Dikarya</taxon>
        <taxon>Ascomycota</taxon>
        <taxon>Pezizomycotina</taxon>
        <taxon>Sordariomycetes</taxon>
        <taxon>Sordariomycetidae</taxon>
        <taxon>Diaporthales</taxon>
        <taxon>Cryphonectriaceae</taxon>
        <taxon>Cryphonectria-Endothia species complex</taxon>
        <taxon>Cryphonectria</taxon>
    </lineage>
</organism>
<evidence type="ECO:0000256" key="3">
    <source>
        <dbReference type="ARBA" id="ARBA00006564"/>
    </source>
</evidence>
<keyword evidence="7 8" id="KW-0544">Nucleosome core</keyword>
<dbReference type="EMBL" id="MU032346">
    <property type="protein sequence ID" value="KAF3767753.1"/>
    <property type="molecule type" value="Genomic_DNA"/>
</dbReference>
<dbReference type="GO" id="GO:0046982">
    <property type="term" value="F:protein heterodimerization activity"/>
    <property type="evidence" value="ECO:0007669"/>
    <property type="project" value="InterPro"/>
</dbReference>
<comment type="function">
    <text evidence="8">Core component of nucleosome. Nucleosomes wrap and compact DNA into chromatin, limiting DNA accessibility to the cellular machineries which require DNA as a template. Histones thereby play a central role in transcription regulation, DNA repair, DNA replication and chromosomal stability. DNA accessibility is regulated via a complex set of post-translational modifications of histones, also called histone code, and nucleosome remodeling.</text>
</comment>
<dbReference type="GO" id="GO:0000786">
    <property type="term" value="C:nucleosome"/>
    <property type="evidence" value="ECO:0007669"/>
    <property type="project" value="UniProtKB-KW"/>
</dbReference>
<gene>
    <name evidence="9" type="ORF">M406DRAFT_20457</name>
</gene>
<evidence type="ECO:0000256" key="8">
    <source>
        <dbReference type="RuleBase" id="RU000528"/>
    </source>
</evidence>
<evidence type="ECO:0000313" key="10">
    <source>
        <dbReference type="Proteomes" id="UP000803844"/>
    </source>
</evidence>
<name>A0A9P4Y732_CRYP1</name>
<dbReference type="PANTHER" id="PTHR10484">
    <property type="entry name" value="HISTONE H4"/>
    <property type="match status" value="1"/>
</dbReference>
<evidence type="ECO:0000256" key="4">
    <source>
        <dbReference type="ARBA" id="ARBA00022454"/>
    </source>
</evidence>
<evidence type="ECO:0000256" key="5">
    <source>
        <dbReference type="ARBA" id="ARBA00023125"/>
    </source>
</evidence>
<keyword evidence="4 8" id="KW-0158">Chromosome</keyword>
<proteinExistence type="inferred from homology"/>
<dbReference type="GO" id="GO:0003677">
    <property type="term" value="F:DNA binding"/>
    <property type="evidence" value="ECO:0007669"/>
    <property type="project" value="UniProtKB-KW"/>
</dbReference>
<feature type="non-terminal residue" evidence="9">
    <location>
        <position position="66"/>
    </location>
</feature>
<dbReference type="SUPFAM" id="SSF47113">
    <property type="entry name" value="Histone-fold"/>
    <property type="match status" value="1"/>
</dbReference>